<dbReference type="PANTHER" id="PTHR23329:SF1">
    <property type="entry name" value="TUFTELIN-INTERACTING PROTEIN 11"/>
    <property type="match status" value="1"/>
</dbReference>
<dbReference type="EMBL" id="JAUUTY010000005">
    <property type="protein sequence ID" value="KAK1627554.1"/>
    <property type="molecule type" value="Genomic_DNA"/>
</dbReference>
<evidence type="ECO:0000313" key="4">
    <source>
        <dbReference type="Proteomes" id="UP001231189"/>
    </source>
</evidence>
<feature type="domain" description="GCF C-terminal" evidence="2">
    <location>
        <begin position="81"/>
        <end position="321"/>
    </location>
</feature>
<evidence type="ECO:0000313" key="3">
    <source>
        <dbReference type="EMBL" id="KAK1627554.1"/>
    </source>
</evidence>
<dbReference type="Pfam" id="PF07842">
    <property type="entry name" value="GCFC"/>
    <property type="match status" value="1"/>
</dbReference>
<reference evidence="3" key="1">
    <citation type="submission" date="2023-07" db="EMBL/GenBank/DDBJ databases">
        <title>A chromosome-level genome assembly of Lolium multiflorum.</title>
        <authorList>
            <person name="Chen Y."/>
            <person name="Copetti D."/>
            <person name="Kolliker R."/>
            <person name="Studer B."/>
        </authorList>
    </citation>
    <scope>NUCLEOTIDE SEQUENCE</scope>
    <source>
        <strain evidence="3">02402/16</strain>
        <tissue evidence="3">Leaf</tissue>
    </source>
</reference>
<proteinExistence type="predicted"/>
<keyword evidence="4" id="KW-1185">Reference proteome</keyword>
<dbReference type="AlphaFoldDB" id="A0AAD8RM01"/>
<dbReference type="InterPro" id="IPR022783">
    <property type="entry name" value="GCFC_dom"/>
</dbReference>
<dbReference type="GO" id="GO:0071008">
    <property type="term" value="C:U2-type post-mRNA release spliceosomal complex"/>
    <property type="evidence" value="ECO:0007669"/>
    <property type="project" value="TreeGrafter"/>
</dbReference>
<accession>A0AAD8RM01</accession>
<dbReference type="GO" id="GO:0000390">
    <property type="term" value="P:spliceosomal complex disassembly"/>
    <property type="evidence" value="ECO:0007669"/>
    <property type="project" value="InterPro"/>
</dbReference>
<dbReference type="PANTHER" id="PTHR23329">
    <property type="entry name" value="TUFTELIN-INTERACTING PROTEIN 11-RELATED"/>
    <property type="match status" value="1"/>
</dbReference>
<feature type="coiled-coil region" evidence="1">
    <location>
        <begin position="19"/>
        <end position="53"/>
    </location>
</feature>
<keyword evidence="1" id="KW-0175">Coiled coil</keyword>
<sequence>MPELQYNLRVLVDQAAVDITGLDEQLQREKEGVDNLMREKNRLAEQEASHRHELQVMEAITGVLEQVRADEAAGVLTPEALLDTFRELKTRHQEVFDLCGLAWIACEFMRPLMIREFHGWQPLRDPSFGLELMTQWKDFLQHHQHPQHYDFRSDYIDPYTQLLLDVILPVVRATCTNFWDARDPESMLRFLESWEELLPTVVLESTLEDVIMPKLSAAIDSWDREDVPIHAWVHPWLPILGQVRTDTLCHSVRYKLSTVVLRSWQSHDASAYAALSPWKGVFDPASWEAMITRYIVPKLKLSLQELQISPAVNNQELDQFKDQLTGACDKLQFGAATDAVHRASVSSAG</sequence>
<evidence type="ECO:0000256" key="1">
    <source>
        <dbReference type="SAM" id="Coils"/>
    </source>
</evidence>
<gene>
    <name evidence="3" type="ORF">QYE76_001869</name>
</gene>
<dbReference type="InterPro" id="IPR045211">
    <property type="entry name" value="TFP11/STIP/Ntr1"/>
</dbReference>
<evidence type="ECO:0000259" key="2">
    <source>
        <dbReference type="Pfam" id="PF07842"/>
    </source>
</evidence>
<dbReference type="Proteomes" id="UP001231189">
    <property type="component" value="Unassembled WGS sequence"/>
</dbReference>
<comment type="caution">
    <text evidence="3">The sequence shown here is derived from an EMBL/GenBank/DDBJ whole genome shotgun (WGS) entry which is preliminary data.</text>
</comment>
<name>A0AAD8RM01_LOLMU</name>
<protein>
    <recommendedName>
        <fullName evidence="2">GCF C-terminal domain-containing protein</fullName>
    </recommendedName>
</protein>
<organism evidence="3 4">
    <name type="scientific">Lolium multiflorum</name>
    <name type="common">Italian ryegrass</name>
    <name type="synonym">Lolium perenne subsp. multiflorum</name>
    <dbReference type="NCBI Taxonomy" id="4521"/>
    <lineage>
        <taxon>Eukaryota</taxon>
        <taxon>Viridiplantae</taxon>
        <taxon>Streptophyta</taxon>
        <taxon>Embryophyta</taxon>
        <taxon>Tracheophyta</taxon>
        <taxon>Spermatophyta</taxon>
        <taxon>Magnoliopsida</taxon>
        <taxon>Liliopsida</taxon>
        <taxon>Poales</taxon>
        <taxon>Poaceae</taxon>
        <taxon>BOP clade</taxon>
        <taxon>Pooideae</taxon>
        <taxon>Poodae</taxon>
        <taxon>Poeae</taxon>
        <taxon>Poeae Chloroplast Group 2 (Poeae type)</taxon>
        <taxon>Loliodinae</taxon>
        <taxon>Loliinae</taxon>
        <taxon>Lolium</taxon>
    </lineage>
</organism>